<dbReference type="AlphaFoldDB" id="A0A182F7J4"/>
<evidence type="ECO:0000313" key="2">
    <source>
        <dbReference type="EnsemblMetazoa" id="AALB002453-PA"/>
    </source>
</evidence>
<dbReference type="EnsemblMetazoa" id="AALB002453-RA">
    <property type="protein sequence ID" value="AALB002453-PA"/>
    <property type="gene ID" value="AALB002453"/>
</dbReference>
<keyword evidence="3" id="KW-1185">Reference proteome</keyword>
<accession>A0A182F7J4</accession>
<sequence length="186" mass="19910">MSLVSGHGRAVAVAAGHPSWSKREIRVQRLGRERARCEVPRGAGKPQGSTRSRCGGTDPLERFGKSQILSGARVPEGWRTRAPSGAHRCAALHQGLHSATISAAGQRGAANQDPDLQSDPESDRKTGAVHRGETVSDRGRETIPRGGTEEDRGARSETVSGSGDRVQAHHAERENAPQLAFLGYRR</sequence>
<feature type="compositionally biased region" description="Basic and acidic residues" evidence="1">
    <location>
        <begin position="121"/>
        <end position="155"/>
    </location>
</feature>
<dbReference type="Proteomes" id="UP000069272">
    <property type="component" value="Chromosome 2R"/>
</dbReference>
<organism evidence="2 3">
    <name type="scientific">Anopheles albimanus</name>
    <name type="common">New world malaria mosquito</name>
    <dbReference type="NCBI Taxonomy" id="7167"/>
    <lineage>
        <taxon>Eukaryota</taxon>
        <taxon>Metazoa</taxon>
        <taxon>Ecdysozoa</taxon>
        <taxon>Arthropoda</taxon>
        <taxon>Hexapoda</taxon>
        <taxon>Insecta</taxon>
        <taxon>Pterygota</taxon>
        <taxon>Neoptera</taxon>
        <taxon>Endopterygota</taxon>
        <taxon>Diptera</taxon>
        <taxon>Nematocera</taxon>
        <taxon>Culicoidea</taxon>
        <taxon>Culicidae</taxon>
        <taxon>Anophelinae</taxon>
        <taxon>Anopheles</taxon>
    </lineage>
</organism>
<feature type="region of interest" description="Disordered" evidence="1">
    <location>
        <begin position="36"/>
        <end position="186"/>
    </location>
</feature>
<name>A0A182F7J4_ANOAL</name>
<evidence type="ECO:0000313" key="3">
    <source>
        <dbReference type="Proteomes" id="UP000069272"/>
    </source>
</evidence>
<evidence type="ECO:0000256" key="1">
    <source>
        <dbReference type="SAM" id="MobiDB-lite"/>
    </source>
</evidence>
<reference evidence="2 3" key="1">
    <citation type="journal article" date="2017" name="G3 (Bethesda)">
        <title>The Physical Genome Mapping of Anopheles albimanus Corrected Scaffold Misassemblies and Identified Interarm Rearrangements in Genus Anopheles.</title>
        <authorList>
            <person name="Artemov G.N."/>
            <person name="Peery A.N."/>
            <person name="Jiang X."/>
            <person name="Tu Z."/>
            <person name="Stegniy V.N."/>
            <person name="Sharakhova M.V."/>
            <person name="Sharakhov I.V."/>
        </authorList>
    </citation>
    <scope>NUCLEOTIDE SEQUENCE [LARGE SCALE GENOMIC DNA]</scope>
    <source>
        <strain evidence="2 3">ALBI9_A</strain>
    </source>
</reference>
<reference evidence="2" key="2">
    <citation type="submission" date="2022-08" db="UniProtKB">
        <authorList>
            <consortium name="EnsemblMetazoa"/>
        </authorList>
    </citation>
    <scope>IDENTIFICATION</scope>
    <source>
        <strain evidence="2">STECLA/ALBI9_A</strain>
    </source>
</reference>
<proteinExistence type="predicted"/>
<feature type="compositionally biased region" description="Basic and acidic residues" evidence="1">
    <location>
        <begin position="166"/>
        <end position="175"/>
    </location>
</feature>
<protein>
    <submittedName>
        <fullName evidence="2">Uncharacterized protein</fullName>
    </submittedName>
</protein>
<dbReference type="VEuPathDB" id="VectorBase:AALB002453"/>